<organism evidence="1 2">
    <name type="scientific">Euplotes crassus</name>
    <dbReference type="NCBI Taxonomy" id="5936"/>
    <lineage>
        <taxon>Eukaryota</taxon>
        <taxon>Sar</taxon>
        <taxon>Alveolata</taxon>
        <taxon>Ciliophora</taxon>
        <taxon>Intramacronucleata</taxon>
        <taxon>Spirotrichea</taxon>
        <taxon>Hypotrichia</taxon>
        <taxon>Euplotida</taxon>
        <taxon>Euplotidae</taxon>
        <taxon>Moneuplotes</taxon>
    </lineage>
</organism>
<protein>
    <submittedName>
        <fullName evidence="1">Uncharacterized protein</fullName>
    </submittedName>
</protein>
<accession>A0AAD2D3W2</accession>
<gene>
    <name evidence="1" type="ORF">ECRASSUSDP1_LOCUS20524</name>
</gene>
<keyword evidence="2" id="KW-1185">Reference proteome</keyword>
<sequence length="80" mass="9633">MEQVRFVICAKPKTFRPLSSKSRMTELVDHLTTNVLKNFKDFKHKFSTEFNKNRNRHFLPNKKVNCDCKLLKHKLKTNRQ</sequence>
<dbReference type="AlphaFoldDB" id="A0AAD2D3W2"/>
<proteinExistence type="predicted"/>
<dbReference type="EMBL" id="CAMPGE010020935">
    <property type="protein sequence ID" value="CAI2379115.1"/>
    <property type="molecule type" value="Genomic_DNA"/>
</dbReference>
<name>A0AAD2D3W2_EUPCR</name>
<evidence type="ECO:0000313" key="1">
    <source>
        <dbReference type="EMBL" id="CAI2379115.1"/>
    </source>
</evidence>
<comment type="caution">
    <text evidence="1">The sequence shown here is derived from an EMBL/GenBank/DDBJ whole genome shotgun (WGS) entry which is preliminary data.</text>
</comment>
<dbReference type="Proteomes" id="UP001295684">
    <property type="component" value="Unassembled WGS sequence"/>
</dbReference>
<reference evidence="1" key="1">
    <citation type="submission" date="2023-07" db="EMBL/GenBank/DDBJ databases">
        <authorList>
            <consortium name="AG Swart"/>
            <person name="Singh M."/>
            <person name="Singh A."/>
            <person name="Seah K."/>
            <person name="Emmerich C."/>
        </authorList>
    </citation>
    <scope>NUCLEOTIDE SEQUENCE</scope>
    <source>
        <strain evidence="1">DP1</strain>
    </source>
</reference>
<evidence type="ECO:0000313" key="2">
    <source>
        <dbReference type="Proteomes" id="UP001295684"/>
    </source>
</evidence>